<dbReference type="RefSeq" id="WP_067661347.1">
    <property type="nucleotide sequence ID" value="NZ_FQXG01000010.1"/>
</dbReference>
<dbReference type="PROSITE" id="PS51257">
    <property type="entry name" value="PROKAR_LIPOPROTEIN"/>
    <property type="match status" value="1"/>
</dbReference>
<evidence type="ECO:0000313" key="3">
    <source>
        <dbReference type="Proteomes" id="UP000184268"/>
    </source>
</evidence>
<proteinExistence type="predicted"/>
<keyword evidence="1" id="KW-0732">Signal</keyword>
<dbReference type="STRING" id="299255.SAMN02745129_0119"/>
<feature type="chain" id="PRO_5009915415" evidence="1">
    <location>
        <begin position="23"/>
        <end position="145"/>
    </location>
</feature>
<dbReference type="Pfam" id="PF09619">
    <property type="entry name" value="YscW"/>
    <property type="match status" value="1"/>
</dbReference>
<name>A0A1M5ZAS6_9GAMM</name>
<reference evidence="3" key="1">
    <citation type="submission" date="2016-11" db="EMBL/GenBank/DDBJ databases">
        <authorList>
            <person name="Varghese N."/>
            <person name="Submissions S."/>
        </authorList>
    </citation>
    <scope>NUCLEOTIDE SEQUENCE [LARGE SCALE GENOMIC DNA]</scope>
    <source>
        <strain evidence="3">DSM 16917</strain>
    </source>
</reference>
<dbReference type="PANTHER" id="PTHR38013">
    <property type="entry name" value="GLYCOPROTEIN/POLYSACCHARIDE METABOLISM"/>
    <property type="match status" value="1"/>
</dbReference>
<dbReference type="AlphaFoldDB" id="A0A1M5ZAS6"/>
<evidence type="ECO:0000313" key="2">
    <source>
        <dbReference type="EMBL" id="SHI21325.1"/>
    </source>
</evidence>
<sequence length="145" mass="15943">MIRFGMALLLAALLAGCGGPQVQVYQAKNTSDEFVDSSTLDGEVFYRERILLAPGTVMKVILADVSKQDVPAQVLASQAFEVQGAPPFPFELSFDHDLIESGRTYAVSVRIEEKGELRFITTSHKSPFNDEYLEIFVEAVAEVTP</sequence>
<keyword evidence="3" id="KW-1185">Reference proteome</keyword>
<dbReference type="Proteomes" id="UP000184268">
    <property type="component" value="Unassembled WGS sequence"/>
</dbReference>
<accession>A0A1M5ZAS6</accession>
<dbReference type="PANTHER" id="PTHR38013:SF1">
    <property type="entry name" value="GLYCOPROTEIN_POLYSACCHARIDE METABOLISM"/>
    <property type="match status" value="1"/>
</dbReference>
<feature type="signal peptide" evidence="1">
    <location>
        <begin position="1"/>
        <end position="22"/>
    </location>
</feature>
<evidence type="ECO:0000256" key="1">
    <source>
        <dbReference type="SAM" id="SignalP"/>
    </source>
</evidence>
<gene>
    <name evidence="2" type="ORF">SAMN02745129_0119</name>
</gene>
<dbReference type="InterPro" id="IPR039366">
    <property type="entry name" value="Pilotin"/>
</dbReference>
<protein>
    <submittedName>
        <fullName evidence="2">Putative lipoprotein</fullName>
    </submittedName>
</protein>
<dbReference type="EMBL" id="FQXG01000010">
    <property type="protein sequence ID" value="SHI21325.1"/>
    <property type="molecule type" value="Genomic_DNA"/>
</dbReference>
<dbReference type="OrthoDB" id="5348860at2"/>
<dbReference type="InterPro" id="IPR053196">
    <property type="entry name" value="Lipoprotein_YbaY-like"/>
</dbReference>
<keyword evidence="2" id="KW-0449">Lipoprotein</keyword>
<organism evidence="2 3">
    <name type="scientific">Ferrimonas marina</name>
    <dbReference type="NCBI Taxonomy" id="299255"/>
    <lineage>
        <taxon>Bacteria</taxon>
        <taxon>Pseudomonadati</taxon>
        <taxon>Pseudomonadota</taxon>
        <taxon>Gammaproteobacteria</taxon>
        <taxon>Alteromonadales</taxon>
        <taxon>Ferrimonadaceae</taxon>
        <taxon>Ferrimonas</taxon>
    </lineage>
</organism>